<name>A0A9W7ZY30_9FUNG</name>
<dbReference type="Pfam" id="PF03770">
    <property type="entry name" value="IPK"/>
    <property type="match status" value="1"/>
</dbReference>
<dbReference type="GO" id="GO:0046854">
    <property type="term" value="P:phosphatidylinositol phosphate biosynthetic process"/>
    <property type="evidence" value="ECO:0007669"/>
    <property type="project" value="TreeGrafter"/>
</dbReference>
<dbReference type="GO" id="GO:0032958">
    <property type="term" value="P:inositol phosphate biosynthetic process"/>
    <property type="evidence" value="ECO:0007669"/>
    <property type="project" value="InterPro"/>
</dbReference>
<dbReference type="AlphaFoldDB" id="A0A9W7ZY30"/>
<gene>
    <name evidence="5" type="ORF">IWQ60_009317</name>
</gene>
<evidence type="ECO:0000256" key="4">
    <source>
        <dbReference type="RuleBase" id="RU363090"/>
    </source>
</evidence>
<dbReference type="EMBL" id="JANBPT010000769">
    <property type="protein sequence ID" value="KAJ1913185.1"/>
    <property type="molecule type" value="Genomic_DNA"/>
</dbReference>
<comment type="caution">
    <text evidence="5">The sequence shown here is derived from an EMBL/GenBank/DDBJ whole genome shotgun (WGS) entry which is preliminary data.</text>
</comment>
<dbReference type="GO" id="GO:0000824">
    <property type="term" value="F:inositol-1,4,5,6-tetrakisphosphate 3-kinase activity"/>
    <property type="evidence" value="ECO:0007669"/>
    <property type="project" value="TreeGrafter"/>
</dbReference>
<dbReference type="GO" id="GO:0005737">
    <property type="term" value="C:cytoplasm"/>
    <property type="evidence" value="ECO:0007669"/>
    <property type="project" value="TreeGrafter"/>
</dbReference>
<sequence length="298" mass="33605">MSIPGIIPAPFVGAAGHPGFTISLDGTRIFKPCDFKEIDFYETTRGRLAEDDPLARFLPSYYGKIPVAPTMNEENRGTAQNVISLGNIQYGLLNPNVLDIKIGRVAFEDNAPEKKKKILTDRAKSTTAYQYHFRIAGMLLQANSANLVALDRKEVYTISPTRFPKYLERFLPGSDFIIPAFRRHLITWVIDDLTGLDQALEGRDVYFIGSSLLIIYEGEPTQLRKMWEQYGPGGSEENLDTLKETVYRFKLIDFGHSYWSPNAARSDDFRTGLRNFAMYLTGLRDIGSASLENIPTED</sequence>
<evidence type="ECO:0000256" key="2">
    <source>
        <dbReference type="ARBA" id="ARBA00022679"/>
    </source>
</evidence>
<proteinExistence type="inferred from homology"/>
<evidence type="ECO:0000313" key="5">
    <source>
        <dbReference type="EMBL" id="KAJ1913185.1"/>
    </source>
</evidence>
<keyword evidence="6" id="KW-1185">Reference proteome</keyword>
<reference evidence="5" key="1">
    <citation type="submission" date="2022-07" db="EMBL/GenBank/DDBJ databases">
        <title>Phylogenomic reconstructions and comparative analyses of Kickxellomycotina fungi.</title>
        <authorList>
            <person name="Reynolds N.K."/>
            <person name="Stajich J.E."/>
            <person name="Barry K."/>
            <person name="Grigoriev I.V."/>
            <person name="Crous P."/>
            <person name="Smith M.E."/>
        </authorList>
    </citation>
    <scope>NUCLEOTIDE SEQUENCE</scope>
    <source>
        <strain evidence="5">RSA 861</strain>
    </source>
</reference>
<keyword evidence="2 4" id="KW-0808">Transferase</keyword>
<accession>A0A9W7ZY30</accession>
<evidence type="ECO:0000256" key="3">
    <source>
        <dbReference type="ARBA" id="ARBA00022777"/>
    </source>
</evidence>
<evidence type="ECO:0000313" key="6">
    <source>
        <dbReference type="Proteomes" id="UP001150569"/>
    </source>
</evidence>
<dbReference type="GO" id="GO:0008440">
    <property type="term" value="F:inositol-1,4,5-trisphosphate 3-kinase activity"/>
    <property type="evidence" value="ECO:0007669"/>
    <property type="project" value="TreeGrafter"/>
</dbReference>
<comment type="similarity">
    <text evidence="1 4">Belongs to the inositol phosphokinase (IPK) family.</text>
</comment>
<dbReference type="PANTHER" id="PTHR12400">
    <property type="entry name" value="INOSITOL POLYPHOSPHATE KINASE"/>
    <property type="match status" value="1"/>
</dbReference>
<evidence type="ECO:0000256" key="1">
    <source>
        <dbReference type="ARBA" id="ARBA00007374"/>
    </source>
</evidence>
<dbReference type="InterPro" id="IPR005522">
    <property type="entry name" value="IPK"/>
</dbReference>
<dbReference type="Proteomes" id="UP001150569">
    <property type="component" value="Unassembled WGS sequence"/>
</dbReference>
<dbReference type="Gene3D" id="3.30.470.160">
    <property type="entry name" value="Inositol polyphosphate kinase"/>
    <property type="match status" value="1"/>
</dbReference>
<keyword evidence="3 4" id="KW-0418">Kinase</keyword>
<organism evidence="5 6">
    <name type="scientific">Tieghemiomyces parasiticus</name>
    <dbReference type="NCBI Taxonomy" id="78921"/>
    <lineage>
        <taxon>Eukaryota</taxon>
        <taxon>Fungi</taxon>
        <taxon>Fungi incertae sedis</taxon>
        <taxon>Zoopagomycota</taxon>
        <taxon>Kickxellomycotina</taxon>
        <taxon>Dimargaritomycetes</taxon>
        <taxon>Dimargaritales</taxon>
        <taxon>Dimargaritaceae</taxon>
        <taxon>Tieghemiomyces</taxon>
    </lineage>
</organism>
<dbReference type="SUPFAM" id="SSF56104">
    <property type="entry name" value="SAICAR synthase-like"/>
    <property type="match status" value="1"/>
</dbReference>
<dbReference type="InterPro" id="IPR038286">
    <property type="entry name" value="IPK_sf"/>
</dbReference>
<dbReference type="PANTHER" id="PTHR12400:SF103">
    <property type="entry name" value="INOSITOL POLYPHOSPHATE MULTIKINASE"/>
    <property type="match status" value="1"/>
</dbReference>
<dbReference type="GO" id="GO:0005634">
    <property type="term" value="C:nucleus"/>
    <property type="evidence" value="ECO:0007669"/>
    <property type="project" value="TreeGrafter"/>
</dbReference>
<dbReference type="OrthoDB" id="338650at2759"/>
<dbReference type="EC" id="2.7.-.-" evidence="4"/>
<protein>
    <recommendedName>
        <fullName evidence="4">Kinase</fullName>
        <ecNumber evidence="4">2.7.-.-</ecNumber>
    </recommendedName>
</protein>